<feature type="transmembrane region" description="Helical" evidence="1">
    <location>
        <begin position="52"/>
        <end position="74"/>
    </location>
</feature>
<proteinExistence type="predicted"/>
<keyword evidence="1" id="KW-0812">Transmembrane</keyword>
<dbReference type="STRING" id="1423753.FD28_GL000553"/>
<feature type="transmembrane region" description="Helical" evidence="1">
    <location>
        <begin position="119"/>
        <end position="141"/>
    </location>
</feature>
<protein>
    <submittedName>
        <fullName evidence="2">Uncharacterized protein</fullName>
    </submittedName>
</protein>
<dbReference type="AlphaFoldDB" id="A0A0R1UM94"/>
<name>A0A0R1UM94_9LACO</name>
<keyword evidence="1" id="KW-1133">Transmembrane helix</keyword>
<accession>A0A0R1UM94</accession>
<feature type="transmembrane region" description="Helical" evidence="1">
    <location>
        <begin position="12"/>
        <end position="32"/>
    </location>
</feature>
<sequence length="267" mass="29183">MNTNLGLILKNLGLVGLDLLVIPFIFVALLTYLNRDTKKFLANGLGVNSELYLGFIGIFLHELSHLLMAVLFGHRIDQVRLLKRPHPHQLGADGNPDLALGYVNHTWNRRNWYQTTGNLFIGIAPIFGCALVLLGLTALLIPSLFSGMLTLVADPFNLDWNGFVAALGGDNHPFVRWLIMILLSLNISIGGFDLSAADFANSRIGLIGFVTVIVVVTVFLTMGNIATGYLRVITTAVILLALILGYALLVSLLTNLVVRLAFQIKVH</sequence>
<dbReference type="EMBL" id="AZFS01000059">
    <property type="protein sequence ID" value="KRL94401.1"/>
    <property type="molecule type" value="Genomic_DNA"/>
</dbReference>
<evidence type="ECO:0000313" key="3">
    <source>
        <dbReference type="Proteomes" id="UP000051580"/>
    </source>
</evidence>
<dbReference type="Proteomes" id="UP000051580">
    <property type="component" value="Unassembled WGS sequence"/>
</dbReference>
<keyword evidence="3" id="KW-1185">Reference proteome</keyword>
<evidence type="ECO:0000256" key="1">
    <source>
        <dbReference type="SAM" id="Phobius"/>
    </source>
</evidence>
<comment type="caution">
    <text evidence="2">The sequence shown here is derived from an EMBL/GenBank/DDBJ whole genome shotgun (WGS) entry which is preliminary data.</text>
</comment>
<dbReference type="PATRIC" id="fig|1423753.3.peg.576"/>
<dbReference type="RefSeq" id="WP_057734191.1">
    <property type="nucleotide sequence ID" value="NZ_AZFS01000059.1"/>
</dbReference>
<feature type="transmembrane region" description="Helical" evidence="1">
    <location>
        <begin position="174"/>
        <end position="192"/>
    </location>
</feature>
<gene>
    <name evidence="2" type="ORF">FD28_GL000553</name>
</gene>
<feature type="transmembrane region" description="Helical" evidence="1">
    <location>
        <begin position="232"/>
        <end position="258"/>
    </location>
</feature>
<feature type="transmembrane region" description="Helical" evidence="1">
    <location>
        <begin position="204"/>
        <end position="226"/>
    </location>
</feature>
<dbReference type="OrthoDB" id="258743at2"/>
<reference evidence="2 3" key="1">
    <citation type="journal article" date="2015" name="Genome Announc.">
        <title>Expanding the biotechnology potential of lactobacilli through comparative genomics of 213 strains and associated genera.</title>
        <authorList>
            <person name="Sun Z."/>
            <person name="Harris H.M."/>
            <person name="McCann A."/>
            <person name="Guo C."/>
            <person name="Argimon S."/>
            <person name="Zhang W."/>
            <person name="Yang X."/>
            <person name="Jeffery I.B."/>
            <person name="Cooney J.C."/>
            <person name="Kagawa T.F."/>
            <person name="Liu W."/>
            <person name="Song Y."/>
            <person name="Salvetti E."/>
            <person name="Wrobel A."/>
            <person name="Rasinkangas P."/>
            <person name="Parkhill J."/>
            <person name="Rea M.C."/>
            <person name="O'Sullivan O."/>
            <person name="Ritari J."/>
            <person name="Douillard F.P."/>
            <person name="Paul Ross R."/>
            <person name="Yang R."/>
            <person name="Briner A.E."/>
            <person name="Felis G.E."/>
            <person name="de Vos W.M."/>
            <person name="Barrangou R."/>
            <person name="Klaenhammer T.R."/>
            <person name="Caufield P.W."/>
            <person name="Cui Y."/>
            <person name="Zhang H."/>
            <person name="O'Toole P.W."/>
        </authorList>
    </citation>
    <scope>NUCLEOTIDE SEQUENCE [LARGE SCALE GENOMIC DNA]</scope>
    <source>
        <strain evidence="2 3">DSM 16381</strain>
    </source>
</reference>
<evidence type="ECO:0000313" key="2">
    <source>
        <dbReference type="EMBL" id="KRL94401.1"/>
    </source>
</evidence>
<keyword evidence="1" id="KW-0472">Membrane</keyword>
<organism evidence="2 3">
    <name type="scientific">Levilactobacillus hammesii DSM 16381</name>
    <dbReference type="NCBI Taxonomy" id="1423753"/>
    <lineage>
        <taxon>Bacteria</taxon>
        <taxon>Bacillati</taxon>
        <taxon>Bacillota</taxon>
        <taxon>Bacilli</taxon>
        <taxon>Lactobacillales</taxon>
        <taxon>Lactobacillaceae</taxon>
        <taxon>Levilactobacillus</taxon>
    </lineage>
</organism>